<feature type="domain" description="DDE" evidence="2">
    <location>
        <begin position="5"/>
        <end position="69"/>
    </location>
</feature>
<name>A0ABS3K7E9_9HYPH</name>
<feature type="region of interest" description="Disordered" evidence="1">
    <location>
        <begin position="71"/>
        <end position="90"/>
    </location>
</feature>
<evidence type="ECO:0000259" key="2">
    <source>
        <dbReference type="Pfam" id="PF13610"/>
    </source>
</evidence>
<proteinExistence type="predicted"/>
<accession>A0ABS3K7E9</accession>
<comment type="caution">
    <text evidence="3">The sequence shown here is derived from an EMBL/GenBank/DDBJ whole genome shotgun (WGS) entry which is preliminary data.</text>
</comment>
<organism evidence="3 4">
    <name type="scientific">Brucella pituitosa</name>
    <dbReference type="NCBI Taxonomy" id="571256"/>
    <lineage>
        <taxon>Bacteria</taxon>
        <taxon>Pseudomonadati</taxon>
        <taxon>Pseudomonadota</taxon>
        <taxon>Alphaproteobacteria</taxon>
        <taxon>Hyphomicrobiales</taxon>
        <taxon>Brucellaceae</taxon>
        <taxon>Brucella/Ochrobactrum group</taxon>
        <taxon>Brucella</taxon>
    </lineage>
</organism>
<dbReference type="Proteomes" id="UP000718278">
    <property type="component" value="Unassembled WGS sequence"/>
</dbReference>
<sequence length="90" mass="10298">MRQSQALNRHGRPERITIDGSQTNRTAILQCDAENRLRQAGKPIAIRSSKYMNNTIEQDHRRIKRRTPLCSVSSLRPQPVSRSPVSNSFI</sequence>
<gene>
    <name evidence="3" type="ORF">IPV26_22160</name>
</gene>
<protein>
    <submittedName>
        <fullName evidence="3">IS6 family transposase</fullName>
    </submittedName>
</protein>
<evidence type="ECO:0000313" key="3">
    <source>
        <dbReference type="EMBL" id="MBO1042362.1"/>
    </source>
</evidence>
<reference evidence="3 4" key="1">
    <citation type="submission" date="2020-10" db="EMBL/GenBank/DDBJ databases">
        <title>Genomic characterization of underground lake bacteria from Wind Cave National Park: Insight into the archetypical LuxI/LuxR and identification of LuxR solos.</title>
        <authorList>
            <person name="Wengert P.C."/>
            <person name="Savka M.A."/>
        </authorList>
    </citation>
    <scope>NUCLEOTIDE SEQUENCE [LARGE SCALE GENOMIC DNA]</scope>
    <source>
        <strain evidence="3 4">SD316</strain>
    </source>
</reference>
<feature type="region of interest" description="Disordered" evidence="1">
    <location>
        <begin position="1"/>
        <end position="23"/>
    </location>
</feature>
<keyword evidence="4" id="KW-1185">Reference proteome</keyword>
<dbReference type="Pfam" id="PF13610">
    <property type="entry name" value="DDE_Tnp_IS240"/>
    <property type="match status" value="1"/>
</dbReference>
<dbReference type="InterPro" id="IPR032874">
    <property type="entry name" value="DDE_dom"/>
</dbReference>
<evidence type="ECO:0000313" key="4">
    <source>
        <dbReference type="Proteomes" id="UP000718278"/>
    </source>
</evidence>
<dbReference type="EMBL" id="JADIJS010000010">
    <property type="protein sequence ID" value="MBO1042362.1"/>
    <property type="molecule type" value="Genomic_DNA"/>
</dbReference>
<evidence type="ECO:0000256" key="1">
    <source>
        <dbReference type="SAM" id="MobiDB-lite"/>
    </source>
</evidence>